<feature type="domain" description="AprE-like long alpha-helical hairpin" evidence="4">
    <location>
        <begin position="169"/>
        <end position="352"/>
    </location>
</feature>
<evidence type="ECO:0000256" key="1">
    <source>
        <dbReference type="ARBA" id="ARBA00022729"/>
    </source>
</evidence>
<gene>
    <name evidence="5" type="ORF">ACETIH_22560</name>
</gene>
<keyword evidence="2" id="KW-0175">Coiled coil</keyword>
<keyword evidence="1" id="KW-0732">Signal</keyword>
<evidence type="ECO:0000313" key="6">
    <source>
        <dbReference type="Proteomes" id="UP001593940"/>
    </source>
</evidence>
<evidence type="ECO:0000313" key="5">
    <source>
        <dbReference type="EMBL" id="MFC1459429.1"/>
    </source>
</evidence>
<feature type="domain" description="Polysaccharide export protein N-terminal" evidence="3">
    <location>
        <begin position="28"/>
        <end position="90"/>
    </location>
</feature>
<dbReference type="EMBL" id="JBHOMY010000110">
    <property type="protein sequence ID" value="MFC1459429.1"/>
    <property type="molecule type" value="Genomic_DNA"/>
</dbReference>
<feature type="coiled-coil region" evidence="2">
    <location>
        <begin position="328"/>
        <end position="355"/>
    </location>
</feature>
<dbReference type="InterPro" id="IPR003715">
    <property type="entry name" value="Poly_export_N"/>
</dbReference>
<organism evidence="5 6">
    <name type="scientific">Microvirga arabica</name>
    <dbReference type="NCBI Taxonomy" id="1128671"/>
    <lineage>
        <taxon>Bacteria</taxon>
        <taxon>Pseudomonadati</taxon>
        <taxon>Pseudomonadota</taxon>
        <taxon>Alphaproteobacteria</taxon>
        <taxon>Hyphomicrobiales</taxon>
        <taxon>Methylobacteriaceae</taxon>
        <taxon>Microvirga</taxon>
    </lineage>
</organism>
<dbReference type="PANTHER" id="PTHR33619">
    <property type="entry name" value="POLYSACCHARIDE EXPORT PROTEIN GFCE-RELATED"/>
    <property type="match status" value="1"/>
</dbReference>
<dbReference type="Gene3D" id="3.30.1950.10">
    <property type="entry name" value="wza like domain"/>
    <property type="match status" value="1"/>
</dbReference>
<dbReference type="RefSeq" id="WP_377031086.1">
    <property type="nucleotide sequence ID" value="NZ_JBHOMY010000110.1"/>
</dbReference>
<comment type="caution">
    <text evidence="5">The sequence shown here is derived from an EMBL/GenBank/DDBJ whole genome shotgun (WGS) entry which is preliminary data.</text>
</comment>
<dbReference type="InterPro" id="IPR049712">
    <property type="entry name" value="Poly_export"/>
</dbReference>
<accession>A0ABV6YDR1</accession>
<reference evidence="5 6" key="1">
    <citation type="submission" date="2024-09" db="EMBL/GenBank/DDBJ databases">
        <title>Nodulacao em especies de Leguminosae Basais da Amazonia e Caracterizacao dos Rizobios e Bacterias Associadas aos Nodulos.</title>
        <authorList>
            <person name="Jambeiro I.C.A."/>
            <person name="Lopes I.S."/>
            <person name="Aguiar E.R.G.R."/>
            <person name="Santos A.F.J."/>
            <person name="Dos Santos J.M.F."/>
            <person name="Gross E."/>
        </authorList>
    </citation>
    <scope>NUCLEOTIDE SEQUENCE [LARGE SCALE GENOMIC DNA]</scope>
    <source>
        <strain evidence="5 6">BRUESC1165</strain>
    </source>
</reference>
<evidence type="ECO:0000259" key="3">
    <source>
        <dbReference type="Pfam" id="PF02563"/>
    </source>
</evidence>
<keyword evidence="6" id="KW-1185">Reference proteome</keyword>
<dbReference type="Pfam" id="PF02563">
    <property type="entry name" value="Poly_export"/>
    <property type="match status" value="1"/>
</dbReference>
<evidence type="ECO:0000256" key="2">
    <source>
        <dbReference type="SAM" id="Coils"/>
    </source>
</evidence>
<sequence length="418" mass="46810">MSFFDRYLRRQLPLAVAMVLIPTIVWGEYRLQPGDVLEISVTGIPELRQRSPVGFAGDVSVPMAGQIEVHGLSIAEARARITNALSKKIYQQRTTDGREMPQLILPDAVVVTAVDYRPVYLNGDVTKPGEQLFRPGMTVRHAVAVAGGYDLVQFRGNNPFFQASDLRGDYIALWAEYAREQARVWRLRTEIGEKGVEEPTGKALPVSATTFSQLLSVETQQLNARKIDREKERVHLQESIKNVNAQLGVLAEKKMRDEEAIKADTVEFEKVKELLQKGMAPTTRLSEARRALVASASQLLQTVVETNNMERQKGEYIKLLERQDTQMRIEALRELQDATLKLEQISARLQSTGEKLGYSSLLQSQLTQSKLEKPVIWVHRRGEEGPEQIRATEDTELMPGDVVDVALRAGQIPTAGTP</sequence>
<dbReference type="Proteomes" id="UP001593940">
    <property type="component" value="Unassembled WGS sequence"/>
</dbReference>
<dbReference type="PANTHER" id="PTHR33619:SF3">
    <property type="entry name" value="POLYSACCHARIDE EXPORT PROTEIN GFCE-RELATED"/>
    <property type="match status" value="1"/>
</dbReference>
<dbReference type="InterPro" id="IPR058781">
    <property type="entry name" value="HH_AprE-like"/>
</dbReference>
<name>A0ABV6YDR1_9HYPH</name>
<dbReference type="Pfam" id="PF25994">
    <property type="entry name" value="HH_AprE"/>
    <property type="match status" value="1"/>
</dbReference>
<evidence type="ECO:0000259" key="4">
    <source>
        <dbReference type="Pfam" id="PF25994"/>
    </source>
</evidence>
<protein>
    <submittedName>
        <fullName evidence="5">Polysaccharide biosynthesis/export family protein</fullName>
    </submittedName>
</protein>
<proteinExistence type="predicted"/>